<accession>U4TK20</accession>
<dbReference type="SUPFAM" id="SSF56601">
    <property type="entry name" value="beta-lactamase/transpeptidase-like"/>
    <property type="match status" value="1"/>
</dbReference>
<dbReference type="HOGENOM" id="CLU_020027_3_1_9"/>
<dbReference type="Proteomes" id="UP000030647">
    <property type="component" value="Unassembled WGS sequence"/>
</dbReference>
<dbReference type="PANTHER" id="PTHR46825:SF8">
    <property type="entry name" value="BETA-LACTAMASE-RELATED"/>
    <property type="match status" value="1"/>
</dbReference>
<protein>
    <recommendedName>
        <fullName evidence="1">Beta-lactamase-related domain-containing protein</fullName>
    </recommendedName>
</protein>
<dbReference type="STRING" id="1231336.L248_0834"/>
<dbReference type="RefSeq" id="WP_022530166.1">
    <property type="nucleotide sequence ID" value="NZ_KI271596.1"/>
</dbReference>
<keyword evidence="3" id="KW-1185">Reference proteome</keyword>
<dbReference type="AlphaFoldDB" id="U4TK20"/>
<organism evidence="2 3">
    <name type="scientific">Schleiferilactobacillus shenzhenensis LY-73</name>
    <dbReference type="NCBI Taxonomy" id="1231336"/>
    <lineage>
        <taxon>Bacteria</taxon>
        <taxon>Bacillati</taxon>
        <taxon>Bacillota</taxon>
        <taxon>Bacilli</taxon>
        <taxon>Lactobacillales</taxon>
        <taxon>Lactobacillaceae</taxon>
        <taxon>Schleiferilactobacillus</taxon>
    </lineage>
</organism>
<name>U4TK20_9LACO</name>
<dbReference type="InterPro" id="IPR001466">
    <property type="entry name" value="Beta-lactam-related"/>
</dbReference>
<dbReference type="InterPro" id="IPR012338">
    <property type="entry name" value="Beta-lactam/transpept-like"/>
</dbReference>
<dbReference type="Pfam" id="PF00144">
    <property type="entry name" value="Beta-lactamase"/>
    <property type="match status" value="1"/>
</dbReference>
<dbReference type="Gene3D" id="3.40.710.10">
    <property type="entry name" value="DD-peptidase/beta-lactamase superfamily"/>
    <property type="match status" value="1"/>
</dbReference>
<feature type="domain" description="Beta-lactamase-related" evidence="1">
    <location>
        <begin position="51"/>
        <end position="360"/>
    </location>
</feature>
<dbReference type="InterPro" id="IPR050491">
    <property type="entry name" value="AmpC-like"/>
</dbReference>
<reference evidence="3" key="1">
    <citation type="journal article" date="2013" name="Genome Announc.">
        <title>Whole-Genome Sequencing of Lactobacillus shenzhenensis Strain LY-73T.</title>
        <authorList>
            <person name="Lin Z."/>
            <person name="Liu Z."/>
            <person name="Yang R."/>
            <person name="Zou Y."/>
            <person name="Wan D."/>
            <person name="Chen J."/>
            <person name="Guo M."/>
            <person name="Zhao J."/>
            <person name="Fang C."/>
            <person name="Yang R."/>
            <person name="Liu F."/>
        </authorList>
    </citation>
    <scope>NUCLEOTIDE SEQUENCE [LARGE SCALE GENOMIC DNA]</scope>
    <source>
        <strain evidence="3">LY-73</strain>
    </source>
</reference>
<dbReference type="eggNOG" id="COG1680">
    <property type="taxonomic scope" value="Bacteria"/>
</dbReference>
<evidence type="ECO:0000313" key="2">
    <source>
        <dbReference type="EMBL" id="ERL64539.1"/>
    </source>
</evidence>
<proteinExistence type="predicted"/>
<dbReference type="OrthoDB" id="2151402at2"/>
<evidence type="ECO:0000313" key="3">
    <source>
        <dbReference type="Proteomes" id="UP000030647"/>
    </source>
</evidence>
<dbReference type="PANTHER" id="PTHR46825">
    <property type="entry name" value="D-ALANYL-D-ALANINE-CARBOXYPEPTIDASE/ENDOPEPTIDASE AMPH"/>
    <property type="match status" value="1"/>
</dbReference>
<evidence type="ECO:0000259" key="1">
    <source>
        <dbReference type="Pfam" id="PF00144"/>
    </source>
</evidence>
<dbReference type="EMBL" id="KI271596">
    <property type="protein sequence ID" value="ERL64539.1"/>
    <property type="molecule type" value="Genomic_DNA"/>
</dbReference>
<gene>
    <name evidence="2" type="ORF">L248_0834</name>
</gene>
<sequence length="364" mass="40128">MRKKWWALLAGIAALALAGVGLWRSVLYRPDLAGGVARSTVKLNGGKLTKAIDAEVAPTHFKGAILTIQKGQVTALRTYGYANADTKQPITGDTLFPVASMEKTMTGLLIAQLIREGKLNYTTKLSRFYPQISGADQVSIRELLNHTSGLAMDEIAPASELKTDAAALAYTVREVSNTQQKTFNYTNANFVLLAGIVDKITGSDFYSVLKHRVLDPLHMTHTYDFDRIPKGSSVAEGYKYDGRDYVPEELDRKLLSSLLGTGSLYMSIKDMATFQLALSDGRLLTRAQFQELTDKPDHDGNYSGGFFNVDADTRLVVGQYDDFPNSFNTIFEAYNNNSAGVLMFANQFTDTDTKQMAEDILDHL</sequence>